<sequence>MNNIFNKGISLLEVSFVMLLSILTCTSGCLYYRAVIFEIKNEKTFTIVSELQTALASYIKLNSDNIKYQFYNNGGNPWELNDSDLLKYLNSNTNILSKNGFHDGYGNTLVVLITVYKNNSYGLIVDDGNITEIPADFLSRLKVSIGTSAGNYNKVTSSLDGIGASWTFPITPWSVPDVNIKNAPFVALNYNNALKIEAFSNLDASKSEAGTVTDITGQNTIHWNPVFKEDRLSFSYTKNPSIDYIQYALSSPSQGIINQGNLFSDTLLINPSPQWIINGAQLILSIKGHYKVSNTFTNSMTIDILIDKKNAQKFYGSILSGADVSYSVHALKMAGEDQFIPSSCKTPADILLAKIFQVTLRSNNTYSGHFLIPLRLKITYSNPYSSNNPLYYFYANSPSDVYYEDPDILTQSADISSGECSITSSAERYSVLTLYINSLSNNSYSKVTSKEISWNITGQAQSDIRWNSDSGG</sequence>
<dbReference type="EMBL" id="FOVC01000002">
    <property type="protein sequence ID" value="SFN08313.1"/>
    <property type="molecule type" value="Genomic_DNA"/>
</dbReference>
<organism evidence="2 3">
    <name type="scientific">Izhakiella capsodis</name>
    <dbReference type="NCBI Taxonomy" id="1367852"/>
    <lineage>
        <taxon>Bacteria</taxon>
        <taxon>Pseudomonadati</taxon>
        <taxon>Pseudomonadota</taxon>
        <taxon>Gammaproteobacteria</taxon>
        <taxon>Enterobacterales</taxon>
        <taxon>Erwiniaceae</taxon>
        <taxon>Izhakiella</taxon>
    </lineage>
</organism>
<accession>A0A1I4W480</accession>
<dbReference type="AlphaFoldDB" id="A0A1I4W480"/>
<dbReference type="STRING" id="1367852.SAMN05216516_102277"/>
<evidence type="ECO:0000256" key="1">
    <source>
        <dbReference type="SAM" id="Phobius"/>
    </source>
</evidence>
<keyword evidence="1" id="KW-0472">Membrane</keyword>
<keyword evidence="1" id="KW-1133">Transmembrane helix</keyword>
<gene>
    <name evidence="2" type="ORF">SAMN05216516_102277</name>
</gene>
<proteinExistence type="predicted"/>
<name>A0A1I4W480_9GAMM</name>
<dbReference type="OrthoDB" id="10011027at2"/>
<dbReference type="Proteomes" id="UP000242222">
    <property type="component" value="Unassembled WGS sequence"/>
</dbReference>
<dbReference type="RefSeq" id="WP_092875690.1">
    <property type="nucleotide sequence ID" value="NZ_FOVC01000002.1"/>
</dbReference>
<evidence type="ECO:0000313" key="3">
    <source>
        <dbReference type="Proteomes" id="UP000242222"/>
    </source>
</evidence>
<feature type="transmembrane region" description="Helical" evidence="1">
    <location>
        <begin position="12"/>
        <end position="34"/>
    </location>
</feature>
<evidence type="ECO:0000313" key="2">
    <source>
        <dbReference type="EMBL" id="SFN08313.1"/>
    </source>
</evidence>
<protein>
    <submittedName>
        <fullName evidence="2">Uncharacterized protein</fullName>
    </submittedName>
</protein>
<keyword evidence="1" id="KW-0812">Transmembrane</keyword>
<keyword evidence="3" id="KW-1185">Reference proteome</keyword>
<reference evidence="3" key="1">
    <citation type="submission" date="2016-10" db="EMBL/GenBank/DDBJ databases">
        <authorList>
            <person name="Varghese N."/>
            <person name="Submissions S."/>
        </authorList>
    </citation>
    <scope>NUCLEOTIDE SEQUENCE [LARGE SCALE GENOMIC DNA]</scope>
    <source>
        <strain evidence="3">N6PO6</strain>
    </source>
</reference>